<proteinExistence type="predicted"/>
<feature type="region of interest" description="Disordered" evidence="1">
    <location>
        <begin position="83"/>
        <end position="152"/>
    </location>
</feature>
<name>A0A9P6UDP6_9FUNG</name>
<evidence type="ECO:0000313" key="3">
    <source>
        <dbReference type="Proteomes" id="UP000823405"/>
    </source>
</evidence>
<comment type="caution">
    <text evidence="2">The sequence shown here is derived from an EMBL/GenBank/DDBJ whole genome shotgun (WGS) entry which is preliminary data.</text>
</comment>
<reference evidence="2" key="1">
    <citation type="journal article" date="2020" name="Fungal Divers.">
        <title>Resolving the Mortierellaceae phylogeny through synthesis of multi-gene phylogenetics and phylogenomics.</title>
        <authorList>
            <person name="Vandepol N."/>
            <person name="Liber J."/>
            <person name="Desiro A."/>
            <person name="Na H."/>
            <person name="Kennedy M."/>
            <person name="Barry K."/>
            <person name="Grigoriev I.V."/>
            <person name="Miller A.N."/>
            <person name="O'Donnell K."/>
            <person name="Stajich J.E."/>
            <person name="Bonito G."/>
        </authorList>
    </citation>
    <scope>NUCLEOTIDE SEQUENCE</scope>
    <source>
        <strain evidence="2">NVP60</strain>
    </source>
</reference>
<evidence type="ECO:0000256" key="1">
    <source>
        <dbReference type="SAM" id="MobiDB-lite"/>
    </source>
</evidence>
<protein>
    <submittedName>
        <fullName evidence="2">Uncharacterized protein</fullName>
    </submittedName>
</protein>
<feature type="region of interest" description="Disordered" evidence="1">
    <location>
        <begin position="27"/>
        <end position="59"/>
    </location>
</feature>
<feature type="compositionally biased region" description="Low complexity" evidence="1">
    <location>
        <begin position="101"/>
        <end position="125"/>
    </location>
</feature>
<feature type="compositionally biased region" description="Basic and acidic residues" evidence="1">
    <location>
        <begin position="84"/>
        <end position="100"/>
    </location>
</feature>
<dbReference type="AlphaFoldDB" id="A0A9P6UDP6"/>
<feature type="compositionally biased region" description="Polar residues" evidence="1">
    <location>
        <begin position="27"/>
        <end position="54"/>
    </location>
</feature>
<accession>A0A9P6UDP6</accession>
<keyword evidence="3" id="KW-1185">Reference proteome</keyword>
<evidence type="ECO:0000313" key="2">
    <source>
        <dbReference type="EMBL" id="KAG0275982.1"/>
    </source>
</evidence>
<feature type="compositionally biased region" description="Polar residues" evidence="1">
    <location>
        <begin position="133"/>
        <end position="142"/>
    </location>
</feature>
<feature type="non-terminal residue" evidence="2">
    <location>
        <position position="1"/>
    </location>
</feature>
<organism evidence="2 3">
    <name type="scientific">Linnemannia gamsii</name>
    <dbReference type="NCBI Taxonomy" id="64522"/>
    <lineage>
        <taxon>Eukaryota</taxon>
        <taxon>Fungi</taxon>
        <taxon>Fungi incertae sedis</taxon>
        <taxon>Mucoromycota</taxon>
        <taxon>Mortierellomycotina</taxon>
        <taxon>Mortierellomycetes</taxon>
        <taxon>Mortierellales</taxon>
        <taxon>Mortierellaceae</taxon>
        <taxon>Linnemannia</taxon>
    </lineage>
</organism>
<dbReference type="Proteomes" id="UP000823405">
    <property type="component" value="Unassembled WGS sequence"/>
</dbReference>
<gene>
    <name evidence="2" type="ORF">BGZ97_010180</name>
</gene>
<dbReference type="EMBL" id="JAAAIN010005139">
    <property type="protein sequence ID" value="KAG0275982.1"/>
    <property type="molecule type" value="Genomic_DNA"/>
</dbReference>
<sequence>SEEIKASTVTPVTEPAIVHSPTLDVYQTTTTGNKHSSASNVDTPMATNTSSSGPMTEKATGPGIGAAAAVGAAAAGTAAYLGNKDSDAKNTTKETTKETTHTMSTPSNNHTSTTYPSNTTTATAPIMAAGSDPQMTINTTKSQHQKHDPSATANEIKTADNIAAAIPASYHGAVPKVRPDEEVVWVKTVTKTDYYDDGTPTGRADVVDRHQEAIDPSTYSTVKDGQVVYNNANQQHDQQDRGASHHM</sequence>
<dbReference type="OrthoDB" id="2449717at2759"/>